<dbReference type="EMBL" id="QHKO01000011">
    <property type="protein sequence ID" value="RAL20397.1"/>
    <property type="molecule type" value="Genomic_DNA"/>
</dbReference>
<dbReference type="SMART" id="SM00359">
    <property type="entry name" value="PUA"/>
    <property type="match status" value="1"/>
</dbReference>
<comment type="subcellular location">
    <subcellularLocation>
        <location evidence="1">Cytoplasm</location>
    </subcellularLocation>
</comment>
<dbReference type="Gene3D" id="2.30.130.10">
    <property type="entry name" value="PUA domain"/>
    <property type="match status" value="1"/>
</dbReference>
<dbReference type="InterPro" id="IPR029063">
    <property type="entry name" value="SAM-dependent_MTases_sf"/>
</dbReference>
<dbReference type="SUPFAM" id="SSF53335">
    <property type="entry name" value="S-adenosyl-L-methionine-dependent methyltransferases"/>
    <property type="match status" value="1"/>
</dbReference>
<evidence type="ECO:0000313" key="11">
    <source>
        <dbReference type="Proteomes" id="UP000249169"/>
    </source>
</evidence>
<dbReference type="PANTHER" id="PTHR42873">
    <property type="entry name" value="RIBOSOMAL RNA LARGE SUBUNIT METHYLTRANSFERASE"/>
    <property type="match status" value="1"/>
</dbReference>
<evidence type="ECO:0000256" key="2">
    <source>
        <dbReference type="ARBA" id="ARBA00022490"/>
    </source>
</evidence>
<comment type="caution">
    <text evidence="10">The sequence shown here is derived from an EMBL/GenBank/DDBJ whole genome shotgun (WGS) entry which is preliminary data.</text>
</comment>
<evidence type="ECO:0000256" key="8">
    <source>
        <dbReference type="ARBA" id="ARBA00038091"/>
    </source>
</evidence>
<dbReference type="InterPro" id="IPR002478">
    <property type="entry name" value="PUA"/>
</dbReference>
<keyword evidence="4" id="KW-0489">Methyltransferase</keyword>
<evidence type="ECO:0000259" key="9">
    <source>
        <dbReference type="SMART" id="SM00359"/>
    </source>
</evidence>
<dbReference type="GO" id="GO:0003723">
    <property type="term" value="F:RNA binding"/>
    <property type="evidence" value="ECO:0007669"/>
    <property type="project" value="UniProtKB-KW"/>
</dbReference>
<dbReference type="PANTHER" id="PTHR42873:SF1">
    <property type="entry name" value="S-ADENOSYLMETHIONINE-DEPENDENT METHYLTRANSFERASE DOMAIN-CONTAINING PROTEIN"/>
    <property type="match status" value="1"/>
</dbReference>
<sequence length="393" mass="44134">MRYYPRVDLTQAIENVLRAGHPWIFEDAVRHQAGEPGDAVDVYDRHGEWLGRGILDPTSPIRVRLWTRNPEVELDHRLLDRRIRQAFKRRPFPTHDTTGFRLLNGEGDRVPGLVCDVYGDVAVLRPDGLAAERWLKPARQTISRLLPIKHWAIKRSNLHRGTLPAAEWWESEEPPAETTFAEGGLTYVVDPLQGQKTGFFLDQRANRARLAEVCVGRRLLNLFGYTGAFSLAAAARGAARTTTVDLAAPAIADARRNFERNHIPASAHGFEACDAFEYLEQFEPERAPFEVAVCDPPSFAHRHSDVPRATEAYTRIFQKLIEVMPTGSTLALASCSSHIDRARFLEIVTRASERARAELVVLGTWGADVDHPTLPAFPEGDYLQFTLGTLCRD</sequence>
<dbReference type="InterPro" id="IPR036974">
    <property type="entry name" value="PUA_sf"/>
</dbReference>
<dbReference type="CDD" id="cd11572">
    <property type="entry name" value="RlmI_M_like"/>
    <property type="match status" value="1"/>
</dbReference>
<evidence type="ECO:0000256" key="7">
    <source>
        <dbReference type="ARBA" id="ARBA00022884"/>
    </source>
</evidence>
<keyword evidence="2" id="KW-0963">Cytoplasm</keyword>
<evidence type="ECO:0000313" key="10">
    <source>
        <dbReference type="EMBL" id="RAL20397.1"/>
    </source>
</evidence>
<dbReference type="Gene3D" id="3.40.50.150">
    <property type="entry name" value="Vaccinia Virus protein VP39"/>
    <property type="match status" value="1"/>
</dbReference>
<dbReference type="Pfam" id="PF17785">
    <property type="entry name" value="PUA_3"/>
    <property type="match status" value="1"/>
</dbReference>
<dbReference type="GO" id="GO:0032259">
    <property type="term" value="P:methylation"/>
    <property type="evidence" value="ECO:0007669"/>
    <property type="project" value="UniProtKB-KW"/>
</dbReference>
<evidence type="ECO:0000256" key="6">
    <source>
        <dbReference type="ARBA" id="ARBA00022691"/>
    </source>
</evidence>
<keyword evidence="6" id="KW-0949">S-adenosyl-L-methionine</keyword>
<dbReference type="OrthoDB" id="9805492at2"/>
<evidence type="ECO:0000256" key="1">
    <source>
        <dbReference type="ARBA" id="ARBA00004496"/>
    </source>
</evidence>
<keyword evidence="11" id="KW-1185">Reference proteome</keyword>
<dbReference type="RefSeq" id="WP_111731213.1">
    <property type="nucleotide sequence ID" value="NZ_QHKO01000011.1"/>
</dbReference>
<dbReference type="GO" id="GO:0006364">
    <property type="term" value="P:rRNA processing"/>
    <property type="evidence" value="ECO:0007669"/>
    <property type="project" value="UniProtKB-KW"/>
</dbReference>
<evidence type="ECO:0000256" key="3">
    <source>
        <dbReference type="ARBA" id="ARBA00022552"/>
    </source>
</evidence>
<protein>
    <recommendedName>
        <fullName evidence="9">PUA domain-containing protein</fullName>
    </recommendedName>
</protein>
<name>A0A328C3T0_9DELT</name>
<keyword evidence="3" id="KW-0698">rRNA processing</keyword>
<dbReference type="InterPro" id="IPR015947">
    <property type="entry name" value="PUA-like_sf"/>
</dbReference>
<keyword evidence="7" id="KW-0694">RNA-binding</keyword>
<keyword evidence="5" id="KW-0808">Transferase</keyword>
<evidence type="ECO:0000256" key="5">
    <source>
        <dbReference type="ARBA" id="ARBA00022679"/>
    </source>
</evidence>
<dbReference type="GO" id="GO:0008168">
    <property type="term" value="F:methyltransferase activity"/>
    <property type="evidence" value="ECO:0007669"/>
    <property type="project" value="UniProtKB-KW"/>
</dbReference>
<dbReference type="SUPFAM" id="SSF88697">
    <property type="entry name" value="PUA domain-like"/>
    <property type="match status" value="1"/>
</dbReference>
<organism evidence="10 11">
    <name type="scientific">Lujinxingia litoralis</name>
    <dbReference type="NCBI Taxonomy" id="2211119"/>
    <lineage>
        <taxon>Bacteria</taxon>
        <taxon>Deltaproteobacteria</taxon>
        <taxon>Bradymonadales</taxon>
        <taxon>Lujinxingiaceae</taxon>
        <taxon>Lujinxingia</taxon>
    </lineage>
</organism>
<accession>A0A328C3T0</accession>
<dbReference type="CDD" id="cd21153">
    <property type="entry name" value="PUA_RlmI"/>
    <property type="match status" value="1"/>
</dbReference>
<dbReference type="GO" id="GO:0005737">
    <property type="term" value="C:cytoplasm"/>
    <property type="evidence" value="ECO:0007669"/>
    <property type="project" value="UniProtKB-SubCell"/>
</dbReference>
<feature type="domain" description="PUA" evidence="9">
    <location>
        <begin position="5"/>
        <end position="88"/>
    </location>
</feature>
<comment type="similarity">
    <text evidence="8">Belongs to the methyltransferase superfamily. RlmI family.</text>
</comment>
<dbReference type="Gene3D" id="3.30.750.80">
    <property type="entry name" value="RNA methyltransferase domain (HRMD) like"/>
    <property type="match status" value="1"/>
</dbReference>
<dbReference type="AlphaFoldDB" id="A0A328C3T0"/>
<dbReference type="Pfam" id="PF10672">
    <property type="entry name" value="Methyltrans_SAM"/>
    <property type="match status" value="1"/>
</dbReference>
<dbReference type="PROSITE" id="PS50890">
    <property type="entry name" value="PUA"/>
    <property type="match status" value="1"/>
</dbReference>
<dbReference type="Proteomes" id="UP000249169">
    <property type="component" value="Unassembled WGS sequence"/>
</dbReference>
<reference evidence="10 11" key="1">
    <citation type="submission" date="2018-05" db="EMBL/GenBank/DDBJ databases">
        <title>Lujinxingia marina gen. nov. sp. nov., a new facultative anaerobic member of the class Deltaproteobacteria, and proposal of Lujinxingaceae fam. nov.</title>
        <authorList>
            <person name="Li C.-M."/>
        </authorList>
    </citation>
    <scope>NUCLEOTIDE SEQUENCE [LARGE SCALE GENOMIC DNA]</scope>
    <source>
        <strain evidence="10 11">B210</strain>
    </source>
</reference>
<evidence type="ECO:0000256" key="4">
    <source>
        <dbReference type="ARBA" id="ARBA00022603"/>
    </source>
</evidence>
<gene>
    <name evidence="10" type="ORF">DL240_17610</name>
</gene>
<dbReference type="InterPro" id="IPR041532">
    <property type="entry name" value="RlmI-like_PUA"/>
</dbReference>
<proteinExistence type="inferred from homology"/>
<dbReference type="InterPro" id="IPR019614">
    <property type="entry name" value="SAM-dep_methyl-trfase"/>
</dbReference>